<feature type="domain" description="PAC" evidence="23">
    <location>
        <begin position="492"/>
        <end position="542"/>
    </location>
</feature>
<dbReference type="Pfam" id="PF00072">
    <property type="entry name" value="Response_reg"/>
    <property type="match status" value="2"/>
</dbReference>
<dbReference type="GO" id="GO:0005524">
    <property type="term" value="F:ATP binding"/>
    <property type="evidence" value="ECO:0007669"/>
    <property type="project" value="UniProtKB-KW"/>
</dbReference>
<dbReference type="PROSITE" id="PS50113">
    <property type="entry name" value="PAC"/>
    <property type="match status" value="4"/>
</dbReference>
<name>A0A1Y2K968_9PROT</name>
<evidence type="ECO:0000259" key="24">
    <source>
        <dbReference type="PROSITE" id="PS50839"/>
    </source>
</evidence>
<feature type="transmembrane region" description="Helical" evidence="19">
    <location>
        <begin position="260"/>
        <end position="278"/>
    </location>
</feature>
<dbReference type="FunFam" id="1.10.287.130:FF:000002">
    <property type="entry name" value="Two-component osmosensing histidine kinase"/>
    <property type="match status" value="1"/>
</dbReference>
<evidence type="ECO:0000259" key="22">
    <source>
        <dbReference type="PROSITE" id="PS50112"/>
    </source>
</evidence>
<dbReference type="InterPro" id="IPR001789">
    <property type="entry name" value="Sig_transdc_resp-reg_receiver"/>
</dbReference>
<dbReference type="Gene3D" id="2.10.70.100">
    <property type="match status" value="1"/>
</dbReference>
<dbReference type="STRING" id="1434232.MAIT1_00053"/>
<dbReference type="PRINTS" id="PR00344">
    <property type="entry name" value="BCTRLSENSOR"/>
</dbReference>
<feature type="domain" description="PAC" evidence="23">
    <location>
        <begin position="743"/>
        <end position="795"/>
    </location>
</feature>
<keyword evidence="4" id="KW-1003">Cell membrane</keyword>
<dbReference type="SMART" id="SM00091">
    <property type="entry name" value="PAS"/>
    <property type="match status" value="5"/>
</dbReference>
<dbReference type="EMBL" id="LVJN01000015">
    <property type="protein sequence ID" value="OSM07037.1"/>
    <property type="molecule type" value="Genomic_DNA"/>
</dbReference>
<keyword evidence="12" id="KW-0902">Two-component regulatory system</keyword>
<reference evidence="26 27" key="1">
    <citation type="journal article" date="2016" name="BMC Genomics">
        <title>Combined genomic and structural analyses of a cultured magnetotactic bacterium reveals its niche adaptation to a dynamic environment.</title>
        <authorList>
            <person name="Araujo A.C."/>
            <person name="Morillo V."/>
            <person name="Cypriano J."/>
            <person name="Teixeira L.C."/>
            <person name="Leao P."/>
            <person name="Lyra S."/>
            <person name="Almeida L.G."/>
            <person name="Bazylinski D.A."/>
            <person name="Vasconcellos A.T."/>
            <person name="Abreu F."/>
            <person name="Lins U."/>
        </authorList>
    </citation>
    <scope>NUCLEOTIDE SEQUENCE [LARGE SCALE GENOMIC DNA]</scope>
    <source>
        <strain evidence="26 27">IT-1</strain>
    </source>
</reference>
<dbReference type="SMART" id="SM00448">
    <property type="entry name" value="REC"/>
    <property type="match status" value="2"/>
</dbReference>
<dbReference type="Pfam" id="PF08447">
    <property type="entry name" value="PAS_3"/>
    <property type="match status" value="3"/>
</dbReference>
<dbReference type="InterPro" id="IPR036097">
    <property type="entry name" value="HisK_dim/P_sf"/>
</dbReference>
<dbReference type="InterPro" id="IPR008207">
    <property type="entry name" value="Sig_transdc_His_kin_Hpt_dom"/>
</dbReference>
<evidence type="ECO:0000313" key="26">
    <source>
        <dbReference type="EMBL" id="OSM07037.1"/>
    </source>
</evidence>
<keyword evidence="7 19" id="KW-0812">Transmembrane</keyword>
<keyword evidence="8" id="KW-0547">Nucleotide-binding</keyword>
<evidence type="ECO:0000256" key="10">
    <source>
        <dbReference type="ARBA" id="ARBA00022840"/>
    </source>
</evidence>
<keyword evidence="27" id="KW-1185">Reference proteome</keyword>
<feature type="domain" description="PAC" evidence="23">
    <location>
        <begin position="368"/>
        <end position="420"/>
    </location>
</feature>
<evidence type="ECO:0000313" key="27">
    <source>
        <dbReference type="Proteomes" id="UP000194003"/>
    </source>
</evidence>
<dbReference type="Gene3D" id="3.30.565.10">
    <property type="entry name" value="Histidine kinase-like ATPase, C-terminal domain"/>
    <property type="match status" value="1"/>
</dbReference>
<dbReference type="SMART" id="SM00387">
    <property type="entry name" value="HATPase_c"/>
    <property type="match status" value="1"/>
</dbReference>
<dbReference type="GO" id="GO:0000155">
    <property type="term" value="F:phosphorelay sensor kinase activity"/>
    <property type="evidence" value="ECO:0007669"/>
    <property type="project" value="InterPro"/>
</dbReference>
<dbReference type="PANTHER" id="PTHR45339">
    <property type="entry name" value="HYBRID SIGNAL TRANSDUCTION HISTIDINE KINASE J"/>
    <property type="match status" value="1"/>
</dbReference>
<dbReference type="InterPro" id="IPR042240">
    <property type="entry name" value="CHASE_sf"/>
</dbReference>
<feature type="modified residue" description="4-aspartylphosphate" evidence="17">
    <location>
        <position position="1237"/>
    </location>
</feature>
<evidence type="ECO:0000256" key="17">
    <source>
        <dbReference type="PROSITE-ProRule" id="PRU00169"/>
    </source>
</evidence>
<dbReference type="NCBIfam" id="TIGR00229">
    <property type="entry name" value="sensory_box"/>
    <property type="match status" value="4"/>
</dbReference>
<dbReference type="Pfam" id="PF03924">
    <property type="entry name" value="CHASE"/>
    <property type="match status" value="1"/>
</dbReference>
<evidence type="ECO:0000259" key="20">
    <source>
        <dbReference type="PROSITE" id="PS50109"/>
    </source>
</evidence>
<accession>A0A1Y2K968</accession>
<dbReference type="SUPFAM" id="SSF55785">
    <property type="entry name" value="PYP-like sensor domain (PAS domain)"/>
    <property type="match status" value="5"/>
</dbReference>
<dbReference type="PROSITE" id="PS50109">
    <property type="entry name" value="HIS_KIN"/>
    <property type="match status" value="1"/>
</dbReference>
<dbReference type="InterPro" id="IPR000014">
    <property type="entry name" value="PAS"/>
</dbReference>
<evidence type="ECO:0000256" key="11">
    <source>
        <dbReference type="ARBA" id="ARBA00022989"/>
    </source>
</evidence>
<evidence type="ECO:0000256" key="16">
    <source>
        <dbReference type="PROSITE-ProRule" id="PRU00110"/>
    </source>
</evidence>
<dbReference type="FunFam" id="3.30.565.10:FF:000010">
    <property type="entry name" value="Sensor histidine kinase RcsC"/>
    <property type="match status" value="1"/>
</dbReference>
<evidence type="ECO:0000256" key="18">
    <source>
        <dbReference type="SAM" id="MobiDB-lite"/>
    </source>
</evidence>
<dbReference type="PROSITE" id="PS50112">
    <property type="entry name" value="PAS"/>
    <property type="match status" value="2"/>
</dbReference>
<dbReference type="InterPro" id="IPR000700">
    <property type="entry name" value="PAS-assoc_C"/>
</dbReference>
<feature type="compositionally biased region" description="Basic and acidic residues" evidence="18">
    <location>
        <begin position="1657"/>
        <end position="1674"/>
    </location>
</feature>
<dbReference type="SUPFAM" id="SSF47384">
    <property type="entry name" value="Homodimeric domain of signal transducing histidine kinase"/>
    <property type="match status" value="1"/>
</dbReference>
<sequence length="1674" mass="185455">MESPLVQTAAPRRTGLPFIAAIVVMVICLLLALFNEKAVWLEKRERATLLAHHMTSQINQQLTRDLFSAKALAALVRQGDGHIADFDEVAQEILRINPTISSLQLAPAGVVRHIVPLAGNEKAIGHDLLSDKNRNKEALSAIETRSMTLAGPFTLIQGGVAVIGRQPVFLKDRADDFWGFTSVLIRLEDVTRHLRFAEIEATGYSYQLWRNHPNTGARHVFAQSQTPMAADPITQTISVPNGQWFLSVVPQRGWFSPLRIALEAMIALLAGALAAWVMRRRQRGQDAQWTTFKRLELATSLSGLGIWVWEPQRNLLQGDQRACKMFGLPAESAHTPLQGDVWFTRVHASDHDHVKQLMHTRFVGGESVDISFRTTDANGETHWIQGAAFVDQREAQGSHRITGVFRDITDQRQTELALRDASDRMKTLLDTASDGIHILDETGNVVEFSQTFAQMLGYSPDEVKQLNVRDWEAQLSAEDLVHALQALLKGARTFETRHRRKDGVEFDVEISAKGIRLGERQLLYASARDISGRKQSEARLQESLEFSRTLLLQSPVAKGVYRASGECVMVNESMAKMVGAPVERLLKQNFRLIPSWRNSGLLDAAVEALRERAPRKHEIRLTTSFGREVWAESLLLPATLNGEDHLIAQFFDLTDAKRKEARLRSLTERFELAANALSLGIWTWDLKTDDLEWNKRMFELYQAPKSLWISQPSLTFWRSRFHEEDLARLNHDIKAAMDGDKLLDSAFRITLPDGSLRHIHMAAIVERDDQGHPVRMVGINRDITAEHAAEEALVESELRFRSAFETAPHGMALVSLEGRWLKVNQALCEIIGYSEKELLATDFQTITYPDDLEADLQYVQALLAGQINSYQMEKRYIHKNGGLVWILLSVSLVRSSDGSPIHFVAQILDITEAKQVQEELIQARHNADAANIAKSQFLANMSHEIRTPMNAVLGLLQLTHHTLLDDRQKDYIEKAEVAARSLLGILNDILDYSKIEANRMELETAPFDLAELFHTLASLLSTTVSDKDVEILFDIDGAMPTMLSGDALRLQQVLINLTSNAVKFTPKGSVTVALTLLESTAQEVTLEFSVSDTGIGISDEKLSLIFEGFSQAEASTTRRFGGTGLGLAISRRLVELMGGELQVISEEGKGSRFFFTLTLPLANAMPEQQRAAPKLGSKGAPLRALIVDDSEISRDVLARMVVDLGGQAHVAQSGHEAIKLLACDDGAPLPYDLVLLDWKMPGMDGWETARYIRNNCPSGSSLIFILITAYGREMVLQQHEESPGGLFNGFLTKPVTHEMLREAILTAGRQTNPDLKKMDLQPQTPLHGMNLLVVEDNPTNQQVAQELLSIQGAEVVVADNGAEGVRLAMAAEPLFDAVLMDIQMSVMDGFEATRILRERFTPQQLPILAMTANALSSDREACLAAQMNDHVGKPFDVREVVAKILTCCGRTVVGERAPPPSTRQEAAQNFPGFDYPGAMARFNNRARAYLIAIAGFQRDLPVLLSRLESAINEKDRDAFGRHLHALKGLAGTLGAVTLSALARHCEAELASGDALEPMQTQLNEAASQALEVIEQIHTQLAEPQAETSDSATELDADALRADLDELDLLLAEQNLRMLEVVANIERNYGAMLGARLKPLLDAVNGMDIPSAQAASTELRESLEESDEASHDKSE</sequence>
<dbReference type="Pfam" id="PF02518">
    <property type="entry name" value="HATPase_c"/>
    <property type="match status" value="1"/>
</dbReference>
<dbReference type="InterPro" id="IPR003594">
    <property type="entry name" value="HATPase_dom"/>
</dbReference>
<keyword evidence="9" id="KW-0418">Kinase</keyword>
<evidence type="ECO:0000256" key="14">
    <source>
        <dbReference type="ARBA" id="ARBA00064003"/>
    </source>
</evidence>
<comment type="subcellular location">
    <subcellularLocation>
        <location evidence="2">Cell membrane</location>
        <topology evidence="2">Multi-pass membrane protein</topology>
    </subcellularLocation>
</comment>
<dbReference type="Gene3D" id="1.10.287.130">
    <property type="match status" value="1"/>
</dbReference>
<dbReference type="Gene3D" id="1.20.120.160">
    <property type="entry name" value="HPT domain"/>
    <property type="match status" value="1"/>
</dbReference>
<gene>
    <name evidence="26" type="ORF">MAIT1_00053</name>
</gene>
<dbReference type="InterPro" id="IPR035965">
    <property type="entry name" value="PAS-like_dom_sf"/>
</dbReference>
<evidence type="ECO:0000256" key="9">
    <source>
        <dbReference type="ARBA" id="ARBA00022777"/>
    </source>
</evidence>
<dbReference type="Gene3D" id="3.30.450.20">
    <property type="entry name" value="PAS domain"/>
    <property type="match status" value="5"/>
</dbReference>
<organism evidence="26 27">
    <name type="scientific">Magnetofaba australis IT-1</name>
    <dbReference type="NCBI Taxonomy" id="1434232"/>
    <lineage>
        <taxon>Bacteria</taxon>
        <taxon>Pseudomonadati</taxon>
        <taxon>Pseudomonadota</taxon>
        <taxon>Magnetococcia</taxon>
        <taxon>Magnetococcales</taxon>
        <taxon>Magnetococcaceae</taxon>
        <taxon>Magnetofaba</taxon>
    </lineage>
</organism>
<evidence type="ECO:0000259" key="23">
    <source>
        <dbReference type="PROSITE" id="PS50113"/>
    </source>
</evidence>
<dbReference type="InterPro" id="IPR003661">
    <property type="entry name" value="HisK_dim/P_dom"/>
</dbReference>
<evidence type="ECO:0000256" key="15">
    <source>
        <dbReference type="ARBA" id="ARBA00068150"/>
    </source>
</evidence>
<feature type="domain" description="HPt" evidence="25">
    <location>
        <begin position="1485"/>
        <end position="1576"/>
    </location>
</feature>
<evidence type="ECO:0000256" key="8">
    <source>
        <dbReference type="ARBA" id="ARBA00022741"/>
    </source>
</evidence>
<evidence type="ECO:0000259" key="21">
    <source>
        <dbReference type="PROSITE" id="PS50110"/>
    </source>
</evidence>
<evidence type="ECO:0000256" key="19">
    <source>
        <dbReference type="SAM" id="Phobius"/>
    </source>
</evidence>
<feature type="domain" description="Response regulatory" evidence="21">
    <location>
        <begin position="1330"/>
        <end position="1448"/>
    </location>
</feature>
<dbReference type="EC" id="2.7.13.3" evidence="3"/>
<comment type="caution">
    <text evidence="26">The sequence shown here is derived from an EMBL/GenBank/DDBJ whole genome shotgun (WGS) entry which is preliminary data.</text>
</comment>
<dbReference type="InterPro" id="IPR011006">
    <property type="entry name" value="CheY-like_superfamily"/>
</dbReference>
<dbReference type="SUPFAM" id="SSF47226">
    <property type="entry name" value="Histidine-containing phosphotransfer domain, HPT domain"/>
    <property type="match status" value="1"/>
</dbReference>
<dbReference type="PROSITE" id="PS50839">
    <property type="entry name" value="CHASE"/>
    <property type="match status" value="1"/>
</dbReference>
<feature type="domain" description="PAC" evidence="23">
    <location>
        <begin position="870"/>
        <end position="922"/>
    </location>
</feature>
<protein>
    <recommendedName>
        <fullName evidence="15">Sensory/regulatory protein RpfC</fullName>
        <ecNumber evidence="3">2.7.13.3</ecNumber>
    </recommendedName>
</protein>
<dbReference type="SMART" id="SM00086">
    <property type="entry name" value="PAC"/>
    <property type="match status" value="5"/>
</dbReference>
<feature type="domain" description="PAS" evidence="22">
    <location>
        <begin position="421"/>
        <end position="463"/>
    </location>
</feature>
<evidence type="ECO:0000256" key="12">
    <source>
        <dbReference type="ARBA" id="ARBA00023012"/>
    </source>
</evidence>
<evidence type="ECO:0000256" key="5">
    <source>
        <dbReference type="ARBA" id="ARBA00022553"/>
    </source>
</evidence>
<feature type="domain" description="CHASE" evidence="24">
    <location>
        <begin position="110"/>
        <end position="194"/>
    </location>
</feature>
<keyword evidence="10" id="KW-0067">ATP-binding</keyword>
<feature type="domain" description="PAS" evidence="22">
    <location>
        <begin position="796"/>
        <end position="866"/>
    </location>
</feature>
<dbReference type="Proteomes" id="UP000194003">
    <property type="component" value="Unassembled WGS sequence"/>
</dbReference>
<dbReference type="SUPFAM" id="SSF52172">
    <property type="entry name" value="CheY-like"/>
    <property type="match status" value="2"/>
</dbReference>
<evidence type="ECO:0000256" key="13">
    <source>
        <dbReference type="ARBA" id="ARBA00023136"/>
    </source>
</evidence>
<dbReference type="InterPro" id="IPR001610">
    <property type="entry name" value="PAC"/>
</dbReference>
<dbReference type="Gene3D" id="3.30.450.350">
    <property type="entry name" value="CHASE domain"/>
    <property type="match status" value="1"/>
</dbReference>
<feature type="transmembrane region" description="Helical" evidence="19">
    <location>
        <begin position="15"/>
        <end position="34"/>
    </location>
</feature>
<evidence type="ECO:0000259" key="25">
    <source>
        <dbReference type="PROSITE" id="PS50894"/>
    </source>
</evidence>
<dbReference type="Pfam" id="PF01627">
    <property type="entry name" value="Hpt"/>
    <property type="match status" value="1"/>
</dbReference>
<dbReference type="CDD" id="cd17546">
    <property type="entry name" value="REC_hyHK_CKI1_RcsC-like"/>
    <property type="match status" value="2"/>
</dbReference>
<dbReference type="Pfam" id="PF00512">
    <property type="entry name" value="HisKA"/>
    <property type="match status" value="1"/>
</dbReference>
<dbReference type="InterPro" id="IPR004358">
    <property type="entry name" value="Sig_transdc_His_kin-like_C"/>
</dbReference>
<comment type="subunit">
    <text evidence="14">At low DSF concentrations, interacts with RpfF.</text>
</comment>
<dbReference type="RefSeq" id="WP_085440953.1">
    <property type="nucleotide sequence ID" value="NZ_LVJN01000015.1"/>
</dbReference>
<dbReference type="GO" id="GO:0005886">
    <property type="term" value="C:plasma membrane"/>
    <property type="evidence" value="ECO:0007669"/>
    <property type="project" value="UniProtKB-SubCell"/>
</dbReference>
<dbReference type="Pfam" id="PF13426">
    <property type="entry name" value="PAS_9"/>
    <property type="match status" value="2"/>
</dbReference>
<comment type="catalytic activity">
    <reaction evidence="1">
        <text>ATP + protein L-histidine = ADP + protein N-phospho-L-histidine.</text>
        <dbReference type="EC" id="2.7.13.3"/>
    </reaction>
</comment>
<dbReference type="PROSITE" id="PS50894">
    <property type="entry name" value="HPT"/>
    <property type="match status" value="1"/>
</dbReference>
<keyword evidence="11 19" id="KW-1133">Transmembrane helix</keyword>
<evidence type="ECO:0000256" key="7">
    <source>
        <dbReference type="ARBA" id="ARBA00022692"/>
    </source>
</evidence>
<evidence type="ECO:0000256" key="2">
    <source>
        <dbReference type="ARBA" id="ARBA00004651"/>
    </source>
</evidence>
<dbReference type="CDD" id="cd00130">
    <property type="entry name" value="PAS"/>
    <property type="match status" value="4"/>
</dbReference>
<evidence type="ECO:0000256" key="4">
    <source>
        <dbReference type="ARBA" id="ARBA00022475"/>
    </source>
</evidence>
<keyword evidence="6" id="KW-0808">Transferase</keyword>
<evidence type="ECO:0000256" key="3">
    <source>
        <dbReference type="ARBA" id="ARBA00012438"/>
    </source>
</evidence>
<feature type="modified residue" description="Phosphohistidine" evidence="16">
    <location>
        <position position="1524"/>
    </location>
</feature>
<evidence type="ECO:0000256" key="1">
    <source>
        <dbReference type="ARBA" id="ARBA00000085"/>
    </source>
</evidence>
<dbReference type="InterPro" id="IPR005467">
    <property type="entry name" value="His_kinase_dom"/>
</dbReference>
<dbReference type="CDD" id="cd00082">
    <property type="entry name" value="HisKA"/>
    <property type="match status" value="1"/>
</dbReference>
<dbReference type="OrthoDB" id="9796100at2"/>
<dbReference type="InterPro" id="IPR013655">
    <property type="entry name" value="PAS_fold_3"/>
</dbReference>
<dbReference type="InterPro" id="IPR006189">
    <property type="entry name" value="CHASE_dom"/>
</dbReference>
<feature type="modified residue" description="4-aspartylphosphate" evidence="17">
    <location>
        <position position="1381"/>
    </location>
</feature>
<feature type="domain" description="Response regulatory" evidence="21">
    <location>
        <begin position="1183"/>
        <end position="1308"/>
    </location>
</feature>
<dbReference type="InterPro" id="IPR036890">
    <property type="entry name" value="HATPase_C_sf"/>
</dbReference>
<evidence type="ECO:0000256" key="6">
    <source>
        <dbReference type="ARBA" id="ARBA00022679"/>
    </source>
</evidence>
<dbReference type="CDD" id="cd16922">
    <property type="entry name" value="HATPase_EvgS-ArcB-TorS-like"/>
    <property type="match status" value="1"/>
</dbReference>
<dbReference type="Gene3D" id="3.40.50.2300">
    <property type="match status" value="2"/>
</dbReference>
<dbReference type="SMART" id="SM00388">
    <property type="entry name" value="HisKA"/>
    <property type="match status" value="1"/>
</dbReference>
<feature type="domain" description="Histidine kinase" evidence="20">
    <location>
        <begin position="940"/>
        <end position="1161"/>
    </location>
</feature>
<keyword evidence="5 17" id="KW-0597">Phosphoprotein</keyword>
<dbReference type="SMART" id="SM01079">
    <property type="entry name" value="CHASE"/>
    <property type="match status" value="1"/>
</dbReference>
<dbReference type="PROSITE" id="PS50110">
    <property type="entry name" value="RESPONSE_REGULATORY"/>
    <property type="match status" value="2"/>
</dbReference>
<dbReference type="PANTHER" id="PTHR45339:SF1">
    <property type="entry name" value="HYBRID SIGNAL TRANSDUCTION HISTIDINE KINASE J"/>
    <property type="match status" value="1"/>
</dbReference>
<dbReference type="SUPFAM" id="SSF55874">
    <property type="entry name" value="ATPase domain of HSP90 chaperone/DNA topoisomerase II/histidine kinase"/>
    <property type="match status" value="1"/>
</dbReference>
<keyword evidence="13 19" id="KW-0472">Membrane</keyword>
<proteinExistence type="predicted"/>
<dbReference type="InterPro" id="IPR036641">
    <property type="entry name" value="HPT_dom_sf"/>
</dbReference>
<feature type="region of interest" description="Disordered" evidence="18">
    <location>
        <begin position="1651"/>
        <end position="1674"/>
    </location>
</feature>